<evidence type="ECO:0000256" key="2">
    <source>
        <dbReference type="ARBA" id="ARBA00022980"/>
    </source>
</evidence>
<evidence type="ECO:0000313" key="7">
    <source>
        <dbReference type="Proteomes" id="UP000492820"/>
    </source>
</evidence>
<proteinExistence type="inferred from homology"/>
<organism evidence="6">
    <name type="scientific">Echinococcus granulosus</name>
    <name type="common">Hydatid tapeworm</name>
    <dbReference type="NCBI Taxonomy" id="6210"/>
    <lineage>
        <taxon>Eukaryota</taxon>
        <taxon>Metazoa</taxon>
        <taxon>Spiralia</taxon>
        <taxon>Lophotrochozoa</taxon>
        <taxon>Platyhelminthes</taxon>
        <taxon>Cestoda</taxon>
        <taxon>Eucestoda</taxon>
        <taxon>Cyclophyllidea</taxon>
        <taxon>Taeniidae</taxon>
        <taxon>Echinococcus</taxon>
        <taxon>Echinococcus granulosus group</taxon>
    </lineage>
</organism>
<reference evidence="6" key="2">
    <citation type="submission" date="2014-06" db="EMBL/GenBank/DDBJ databases">
        <authorList>
            <person name="Aslett M."/>
        </authorList>
    </citation>
    <scope>NUCLEOTIDE SEQUENCE</scope>
</reference>
<dbReference type="OrthoDB" id="10259820at2759"/>
<evidence type="ECO:0000256" key="3">
    <source>
        <dbReference type="ARBA" id="ARBA00023274"/>
    </source>
</evidence>
<dbReference type="FunFam" id="3.30.1360.210:FF:000002">
    <property type="entry name" value="60S ribosomal protein L22-2"/>
    <property type="match status" value="1"/>
</dbReference>
<keyword evidence="3" id="KW-0687">Ribonucleoprotein</keyword>
<keyword evidence="2 6" id="KW-0689">Ribosomal protein</keyword>
<dbReference type="Gene3D" id="3.30.1360.210">
    <property type="match status" value="1"/>
</dbReference>
<dbReference type="Pfam" id="PF01776">
    <property type="entry name" value="Ribosomal_L22e"/>
    <property type="match status" value="1"/>
</dbReference>
<dbReference type="GO" id="GO:0005840">
    <property type="term" value="C:ribosome"/>
    <property type="evidence" value="ECO:0007669"/>
    <property type="project" value="UniProtKB-KW"/>
</dbReference>
<reference evidence="8" key="3">
    <citation type="submission" date="2020-10" db="UniProtKB">
        <authorList>
            <consortium name="WormBaseParasite"/>
        </authorList>
    </citation>
    <scope>IDENTIFICATION</scope>
</reference>
<evidence type="ECO:0000313" key="6">
    <source>
        <dbReference type="EMBL" id="CDS16458.1"/>
    </source>
</evidence>
<evidence type="ECO:0000256" key="4">
    <source>
        <dbReference type="ARBA" id="ARBA00040613"/>
    </source>
</evidence>
<sequence>MRNVLNILETIFRKTFVLIAWASKLLLVGCRSGMVAKAAKKPVPKGPTKKQPLRFTIECSAEVIEKDIIDFAFFERYLREHIKVNGKVKNLGKNVHVERDKSTIHVTSSIPFSKRYLKYLTKRFLKLHNLRDYLHVIATSKVAYQLKFFNFDTEETDDEE</sequence>
<dbReference type="WBParaSite" id="EgrG_000888200">
    <property type="protein sequence ID" value="EgrG_000888200"/>
    <property type="gene ID" value="EgrG_000888200"/>
</dbReference>
<dbReference type="PANTHER" id="PTHR10064:SF0">
    <property type="entry name" value="FI24544P1-RELATED"/>
    <property type="match status" value="1"/>
</dbReference>
<dbReference type="InterPro" id="IPR002671">
    <property type="entry name" value="Ribosomal_eL22"/>
</dbReference>
<name>A0A068W8W3_ECHGR</name>
<dbReference type="GO" id="GO:0003735">
    <property type="term" value="F:structural constituent of ribosome"/>
    <property type="evidence" value="ECO:0007669"/>
    <property type="project" value="InterPro"/>
</dbReference>
<dbReference type="Proteomes" id="UP000492820">
    <property type="component" value="Unassembled WGS sequence"/>
</dbReference>
<dbReference type="AlphaFoldDB" id="A0A068W8W3"/>
<comment type="similarity">
    <text evidence="1">Belongs to the eukaryotic ribosomal protein eL22 family.</text>
</comment>
<dbReference type="PANTHER" id="PTHR10064">
    <property type="entry name" value="60S RIBOSOMAL PROTEIN L22"/>
    <property type="match status" value="1"/>
</dbReference>
<accession>A0A068W8W3</accession>
<dbReference type="EMBL" id="LK028576">
    <property type="protein sequence ID" value="CDS16458.1"/>
    <property type="molecule type" value="Genomic_DNA"/>
</dbReference>
<evidence type="ECO:0000313" key="8">
    <source>
        <dbReference type="WBParaSite" id="EgrG_000888200"/>
    </source>
</evidence>
<gene>
    <name evidence="8" type="primary">EGR_00620</name>
    <name evidence="6" type="ORF">EgrG_000888200</name>
</gene>
<dbReference type="GO" id="GO:0002181">
    <property type="term" value="P:cytoplasmic translation"/>
    <property type="evidence" value="ECO:0007669"/>
    <property type="project" value="TreeGrafter"/>
</dbReference>
<evidence type="ECO:0000256" key="5">
    <source>
        <dbReference type="ARBA" id="ARBA00041214"/>
    </source>
</evidence>
<reference evidence="6 7" key="1">
    <citation type="journal article" date="2013" name="Nature">
        <title>The genomes of four tapeworm species reveal adaptations to parasitism.</title>
        <authorList>
            <person name="Tsai I.J."/>
            <person name="Zarowiecki M."/>
            <person name="Holroyd N."/>
            <person name="Garciarrubio A."/>
            <person name="Sanchez-Flores A."/>
            <person name="Brooks K.L."/>
            <person name="Tracey A."/>
            <person name="Bobes R.J."/>
            <person name="Fragoso G."/>
            <person name="Sciutto E."/>
            <person name="Aslett M."/>
            <person name="Beasley H."/>
            <person name="Bennett H.M."/>
            <person name="Cai J."/>
            <person name="Camicia F."/>
            <person name="Clark R."/>
            <person name="Cucher M."/>
            <person name="De Silva N."/>
            <person name="Day T.A."/>
            <person name="Deplazes P."/>
            <person name="Estrada K."/>
            <person name="Fernandez C."/>
            <person name="Holland P.W."/>
            <person name="Hou J."/>
            <person name="Hu S."/>
            <person name="Huckvale T."/>
            <person name="Hung S.S."/>
            <person name="Kamenetzky L."/>
            <person name="Keane J.A."/>
            <person name="Kiss F."/>
            <person name="Koziol U."/>
            <person name="Lambert O."/>
            <person name="Liu K."/>
            <person name="Luo X."/>
            <person name="Luo Y."/>
            <person name="Macchiaroli N."/>
            <person name="Nichol S."/>
            <person name="Paps J."/>
            <person name="Parkinson J."/>
            <person name="Pouchkina-Stantcheva N."/>
            <person name="Riddiford N."/>
            <person name="Rosenzvit M."/>
            <person name="Salinas G."/>
            <person name="Wasmuth J.D."/>
            <person name="Zamanian M."/>
            <person name="Zheng Y."/>
            <person name="Cai X."/>
            <person name="Soberon X."/>
            <person name="Olson P.D."/>
            <person name="Laclette J.P."/>
            <person name="Brehm K."/>
            <person name="Berriman M."/>
            <person name="Garciarrubio A."/>
            <person name="Bobes R.J."/>
            <person name="Fragoso G."/>
            <person name="Sanchez-Flores A."/>
            <person name="Estrada K."/>
            <person name="Cevallos M.A."/>
            <person name="Morett E."/>
            <person name="Gonzalez V."/>
            <person name="Portillo T."/>
            <person name="Ochoa-Leyva A."/>
            <person name="Jose M.V."/>
            <person name="Sciutto E."/>
            <person name="Landa A."/>
            <person name="Jimenez L."/>
            <person name="Valdes V."/>
            <person name="Carrero J.C."/>
            <person name="Larralde C."/>
            <person name="Morales-Montor J."/>
            <person name="Limon-Lason J."/>
            <person name="Soberon X."/>
            <person name="Laclette J.P."/>
        </authorList>
    </citation>
    <scope>NUCLEOTIDE SEQUENCE [LARGE SCALE GENOMIC DNA]</scope>
</reference>
<dbReference type="GO" id="GO:0003723">
    <property type="term" value="F:RNA binding"/>
    <property type="evidence" value="ECO:0007669"/>
    <property type="project" value="TreeGrafter"/>
</dbReference>
<protein>
    <recommendedName>
        <fullName evidence="4">Large ribosomal subunit protein eL22</fullName>
    </recommendedName>
    <alternativeName>
        <fullName evidence="5">60S ribosomal protein L22</fullName>
    </alternativeName>
</protein>
<dbReference type="GO" id="GO:1990904">
    <property type="term" value="C:ribonucleoprotein complex"/>
    <property type="evidence" value="ECO:0007669"/>
    <property type="project" value="UniProtKB-KW"/>
</dbReference>
<evidence type="ECO:0000256" key="1">
    <source>
        <dbReference type="ARBA" id="ARBA00007817"/>
    </source>
</evidence>
<dbReference type="InterPro" id="IPR038526">
    <property type="entry name" value="Ribosomal_eL22_sf"/>
</dbReference>